<comment type="caution">
    <text evidence="5">The sequence shown here is derived from an EMBL/GenBank/DDBJ whole genome shotgun (WGS) entry which is preliminary data.</text>
</comment>
<keyword evidence="2" id="KW-0129">CBS domain</keyword>
<gene>
    <name evidence="5" type="ORF">CAL27_02065</name>
</gene>
<evidence type="ECO:0000256" key="2">
    <source>
        <dbReference type="PROSITE-ProRule" id="PRU00703"/>
    </source>
</evidence>
<evidence type="ECO:0000259" key="4">
    <source>
        <dbReference type="PROSITE" id="PS51371"/>
    </source>
</evidence>
<dbReference type="Proteomes" id="UP000216354">
    <property type="component" value="Unassembled WGS sequence"/>
</dbReference>
<dbReference type="EMBL" id="NEVR01000001">
    <property type="protein sequence ID" value="OZI68281.1"/>
    <property type="molecule type" value="Genomic_DNA"/>
</dbReference>
<dbReference type="CDD" id="cd00616">
    <property type="entry name" value="AHBA_syn"/>
    <property type="match status" value="1"/>
</dbReference>
<dbReference type="InterPro" id="IPR000644">
    <property type="entry name" value="CBS_dom"/>
</dbReference>
<feature type="domain" description="CBS" evidence="4">
    <location>
        <begin position="73"/>
        <end position="133"/>
    </location>
</feature>
<dbReference type="InterPro" id="IPR000653">
    <property type="entry name" value="DegT/StrS_aminotransferase"/>
</dbReference>
<sequence>MNTSKQKSSIEELCVPRQTTLRQALERLNHASHAHGMLLLVADDGKLERTLTDGDLRRLILAGAKLDDSLVHVQSAKSIVVGEDFTRHAALELMNEHDINHLPVVDKQGRPLKVLTRADLDAQVFLSSPHLGEYEREYVEEAFRTNWIAPLGPNVDNFEKELAAYVGIGHAAAVSSGTAAIHLALRILGVTTGDVVFCSSLTFAASANPIVYQGAQPVFIDSEAESWNMSPQALEKAFAEFSRRGQLPKAVIVVNLYGQSADMDPILALCEQYGVPVIEDAAESLGAKYKGRASGTFGAMGIFSFNGNKIITTSGGGMLVANDKAIADKARFLATQARDPAPHYQHSEIGFNYRMSNILAGVGRGQLKVLEDRVESRRHVYAQYLEHFERLPGVQMMPEPAWSYSTHWLSALTLDPKTGLTPADLIRALAAERIEARPVWKPMHLQPVFESCAYFKHGDESVSDGLFHNGLCLPSGSNMSENQLDRTIACIERTLKG</sequence>
<dbReference type="PANTHER" id="PTHR30244:SF34">
    <property type="entry name" value="DTDP-4-AMINO-4,6-DIDEOXYGALACTOSE TRANSAMINASE"/>
    <property type="match status" value="1"/>
</dbReference>
<dbReference type="Gene3D" id="3.40.640.10">
    <property type="entry name" value="Type I PLP-dependent aspartate aminotransferase-like (Major domain)"/>
    <property type="match status" value="1"/>
</dbReference>
<evidence type="ECO:0000256" key="1">
    <source>
        <dbReference type="ARBA" id="ARBA00037999"/>
    </source>
</evidence>
<proteinExistence type="inferred from homology"/>
<dbReference type="Pfam" id="PF00571">
    <property type="entry name" value="CBS"/>
    <property type="match status" value="2"/>
</dbReference>
<dbReference type="SUPFAM" id="SSF53383">
    <property type="entry name" value="PLP-dependent transferases"/>
    <property type="match status" value="1"/>
</dbReference>
<dbReference type="SUPFAM" id="SSF54631">
    <property type="entry name" value="CBS-domain pair"/>
    <property type="match status" value="1"/>
</dbReference>
<dbReference type="Gene3D" id="3.10.580.10">
    <property type="entry name" value="CBS-domain"/>
    <property type="match status" value="1"/>
</dbReference>
<name>A0ABX4F4M4_9BORD</name>
<keyword evidence="6" id="KW-1185">Reference proteome</keyword>
<reference evidence="5 6" key="1">
    <citation type="submission" date="2017-05" db="EMBL/GenBank/DDBJ databases">
        <title>Complete and WGS of Bordetella genogroups.</title>
        <authorList>
            <person name="Spilker T."/>
            <person name="Lipuma J."/>
        </authorList>
    </citation>
    <scope>NUCLEOTIDE SEQUENCE [LARGE SCALE GENOMIC DNA]</scope>
    <source>
        <strain evidence="5 6">AU9795</strain>
    </source>
</reference>
<evidence type="ECO:0000313" key="5">
    <source>
        <dbReference type="EMBL" id="OZI68281.1"/>
    </source>
</evidence>
<accession>A0ABX4F4M4</accession>
<protein>
    <submittedName>
        <fullName evidence="5">Aminotransferase</fullName>
    </submittedName>
</protein>
<dbReference type="Gene3D" id="3.90.1150.10">
    <property type="entry name" value="Aspartate Aminotransferase, domain 1"/>
    <property type="match status" value="1"/>
</dbReference>
<dbReference type="InterPro" id="IPR046342">
    <property type="entry name" value="CBS_dom_sf"/>
</dbReference>
<dbReference type="InterPro" id="IPR015422">
    <property type="entry name" value="PyrdxlP-dep_Trfase_small"/>
</dbReference>
<dbReference type="InterPro" id="IPR015424">
    <property type="entry name" value="PyrdxlP-dep_Trfase"/>
</dbReference>
<dbReference type="InterPro" id="IPR015421">
    <property type="entry name" value="PyrdxlP-dep_Trfase_major"/>
</dbReference>
<keyword evidence="3" id="KW-0663">Pyridoxal phosphate</keyword>
<dbReference type="RefSeq" id="WP_094830631.1">
    <property type="nucleotide sequence ID" value="NZ_NEVR01000001.1"/>
</dbReference>
<organism evidence="5 6">
    <name type="scientific">Bordetella genomosp. 1</name>
    <dbReference type="NCBI Taxonomy" id="1395607"/>
    <lineage>
        <taxon>Bacteria</taxon>
        <taxon>Pseudomonadati</taxon>
        <taxon>Pseudomonadota</taxon>
        <taxon>Betaproteobacteria</taxon>
        <taxon>Burkholderiales</taxon>
        <taxon>Alcaligenaceae</taxon>
        <taxon>Bordetella</taxon>
    </lineage>
</organism>
<dbReference type="GO" id="GO:0008483">
    <property type="term" value="F:transaminase activity"/>
    <property type="evidence" value="ECO:0007669"/>
    <property type="project" value="UniProtKB-KW"/>
</dbReference>
<dbReference type="Pfam" id="PF01041">
    <property type="entry name" value="DegT_DnrJ_EryC1"/>
    <property type="match status" value="1"/>
</dbReference>
<keyword evidence="5" id="KW-0032">Aminotransferase</keyword>
<comment type="similarity">
    <text evidence="1 3">Belongs to the DegT/DnrJ/EryC1 family.</text>
</comment>
<feature type="domain" description="CBS" evidence="4">
    <location>
        <begin position="1"/>
        <end position="66"/>
    </location>
</feature>
<keyword evidence="5" id="KW-0808">Transferase</keyword>
<evidence type="ECO:0000256" key="3">
    <source>
        <dbReference type="RuleBase" id="RU004508"/>
    </source>
</evidence>
<evidence type="ECO:0000313" key="6">
    <source>
        <dbReference type="Proteomes" id="UP000216354"/>
    </source>
</evidence>
<dbReference type="PANTHER" id="PTHR30244">
    <property type="entry name" value="TRANSAMINASE"/>
    <property type="match status" value="1"/>
</dbReference>
<dbReference type="PROSITE" id="PS51371">
    <property type="entry name" value="CBS"/>
    <property type="match status" value="2"/>
</dbReference>